<name>A0ABD5PCD2_9EURY</name>
<accession>A0ABD5PCD2</accession>
<dbReference type="PANTHER" id="PTHR43757:SF2">
    <property type="entry name" value="AMINOMETHYLTRANSFERASE, MITOCHONDRIAL"/>
    <property type="match status" value="1"/>
</dbReference>
<dbReference type="NCBIfam" id="TIGR03317">
    <property type="entry name" value="ygfZ_signature"/>
    <property type="match status" value="1"/>
</dbReference>
<sequence>MTVIADEHEAHGATFEERGGRRVVTDYGRPERTHRAVRNGAGVVEMGYGVVLVEGDDRHEFVDNAVTNHVPTEEGEGSYALLLDPQGRVETDMYLYEAGERLLLFTPPDRAEPLVEDWSEKTFIQDVELTDASSDFGVFGVHGPKSTEKVASVLHNASVPEEPLSFVRGATADVGITVMATDAPTGEEGYEVVCAAEDAAAVFDSLIARGLNAPPFGYRTWETLTLEAGTPLFDSELAGRLPNVVGLRNALDFDKGCYVGQEVVSKVENQGRPSRRLVGLRPESVPEPNAPVLDADGDAVGTVTRAADCPSLEGPAALALVDFDAAEGHAFTVGAGVGAEVDAERADLPFYEGSMRSARLPSYVVVD</sequence>
<evidence type="ECO:0000256" key="2">
    <source>
        <dbReference type="PIRSR" id="PIRSR006487-1"/>
    </source>
</evidence>
<dbReference type="Proteomes" id="UP001595921">
    <property type="component" value="Unassembled WGS sequence"/>
</dbReference>
<dbReference type="AlphaFoldDB" id="A0ABD5PCD2"/>
<dbReference type="SUPFAM" id="SSF101790">
    <property type="entry name" value="Aminomethyltransferase beta-barrel domain"/>
    <property type="match status" value="1"/>
</dbReference>
<evidence type="ECO:0000313" key="6">
    <source>
        <dbReference type="Proteomes" id="UP001595921"/>
    </source>
</evidence>
<dbReference type="InterPro" id="IPR027266">
    <property type="entry name" value="TrmE/GcvT-like"/>
</dbReference>
<evidence type="ECO:0000259" key="4">
    <source>
        <dbReference type="Pfam" id="PF08669"/>
    </source>
</evidence>
<evidence type="ECO:0000256" key="1">
    <source>
        <dbReference type="ARBA" id="ARBA00022946"/>
    </source>
</evidence>
<evidence type="ECO:0000259" key="3">
    <source>
        <dbReference type="Pfam" id="PF01571"/>
    </source>
</evidence>
<feature type="domain" description="Aminomethyltransferase C-terminal" evidence="4">
    <location>
        <begin position="275"/>
        <end position="351"/>
    </location>
</feature>
<dbReference type="EMBL" id="JBHSDS010000006">
    <property type="protein sequence ID" value="MFC4358131.1"/>
    <property type="molecule type" value="Genomic_DNA"/>
</dbReference>
<dbReference type="PANTHER" id="PTHR43757">
    <property type="entry name" value="AMINOMETHYLTRANSFERASE"/>
    <property type="match status" value="1"/>
</dbReference>
<dbReference type="InterPro" id="IPR017703">
    <property type="entry name" value="YgfZ/GCV_T_CS"/>
</dbReference>
<comment type="caution">
    <text evidence="5">The sequence shown here is derived from an EMBL/GenBank/DDBJ whole genome shotgun (WGS) entry which is preliminary data.</text>
</comment>
<organism evidence="5 6">
    <name type="scientific">Halobium salinum</name>
    <dbReference type="NCBI Taxonomy" id="1364940"/>
    <lineage>
        <taxon>Archaea</taxon>
        <taxon>Methanobacteriati</taxon>
        <taxon>Methanobacteriota</taxon>
        <taxon>Stenosarchaea group</taxon>
        <taxon>Halobacteria</taxon>
        <taxon>Halobacteriales</taxon>
        <taxon>Haloferacaceae</taxon>
        <taxon>Halobium</taxon>
    </lineage>
</organism>
<proteinExistence type="predicted"/>
<protein>
    <submittedName>
        <fullName evidence="5">Aminomethyltransferase family protein</fullName>
    </submittedName>
</protein>
<reference evidence="5 6" key="1">
    <citation type="journal article" date="2019" name="Int. J. Syst. Evol. Microbiol.">
        <title>The Global Catalogue of Microorganisms (GCM) 10K type strain sequencing project: providing services to taxonomists for standard genome sequencing and annotation.</title>
        <authorList>
            <consortium name="The Broad Institute Genomics Platform"/>
            <consortium name="The Broad Institute Genome Sequencing Center for Infectious Disease"/>
            <person name="Wu L."/>
            <person name="Ma J."/>
        </authorList>
    </citation>
    <scope>NUCLEOTIDE SEQUENCE [LARGE SCALE GENOMIC DNA]</scope>
    <source>
        <strain evidence="5 6">CGMCC 1.12553</strain>
    </source>
</reference>
<dbReference type="Pfam" id="PF01571">
    <property type="entry name" value="GCV_T"/>
    <property type="match status" value="1"/>
</dbReference>
<dbReference type="InterPro" id="IPR006222">
    <property type="entry name" value="GCVT_N"/>
</dbReference>
<feature type="binding site" evidence="2">
    <location>
        <position position="191"/>
    </location>
    <ligand>
        <name>substrate</name>
    </ligand>
</feature>
<dbReference type="Pfam" id="PF08669">
    <property type="entry name" value="GCV_T_C"/>
    <property type="match status" value="1"/>
</dbReference>
<dbReference type="InterPro" id="IPR029043">
    <property type="entry name" value="GcvT/YgfZ_C"/>
</dbReference>
<keyword evidence="6" id="KW-1185">Reference proteome</keyword>
<dbReference type="SUPFAM" id="SSF103025">
    <property type="entry name" value="Folate-binding domain"/>
    <property type="match status" value="1"/>
</dbReference>
<gene>
    <name evidence="5" type="ORF">ACFO0N_09240</name>
</gene>
<dbReference type="RefSeq" id="WP_267624291.1">
    <property type="nucleotide sequence ID" value="NZ_JAODIW010000008.1"/>
</dbReference>
<feature type="domain" description="GCVT N-terminal" evidence="3">
    <location>
        <begin position="5"/>
        <end position="254"/>
    </location>
</feature>
<dbReference type="InterPro" id="IPR013977">
    <property type="entry name" value="GcvT_C"/>
</dbReference>
<evidence type="ECO:0000313" key="5">
    <source>
        <dbReference type="EMBL" id="MFC4358131.1"/>
    </source>
</evidence>
<dbReference type="InterPro" id="IPR028896">
    <property type="entry name" value="GcvT/YgfZ/DmdA"/>
</dbReference>
<dbReference type="PIRSF" id="PIRSF006487">
    <property type="entry name" value="GcvT"/>
    <property type="match status" value="1"/>
</dbReference>
<keyword evidence="1" id="KW-0809">Transit peptide</keyword>
<dbReference type="Gene3D" id="3.30.1360.120">
    <property type="entry name" value="Probable tRNA modification gtpase trme, domain 1"/>
    <property type="match status" value="1"/>
</dbReference>